<protein>
    <submittedName>
        <fullName evidence="2">DUF3429 domain-containing protein</fullName>
    </submittedName>
</protein>
<dbReference type="AlphaFoldDB" id="A0A5D9C6W2"/>
<evidence type="ECO:0000313" key="3">
    <source>
        <dbReference type="Proteomes" id="UP000322077"/>
    </source>
</evidence>
<feature type="transmembrane region" description="Helical" evidence="1">
    <location>
        <begin position="20"/>
        <end position="41"/>
    </location>
</feature>
<keyword evidence="1" id="KW-1133">Transmembrane helix</keyword>
<keyword evidence="3" id="KW-1185">Reference proteome</keyword>
<feature type="transmembrane region" description="Helical" evidence="1">
    <location>
        <begin position="74"/>
        <end position="94"/>
    </location>
</feature>
<reference evidence="2 3" key="1">
    <citation type="submission" date="2019-08" db="EMBL/GenBank/DDBJ databases">
        <authorList>
            <person name="Wang G."/>
            <person name="Xu Z."/>
        </authorList>
    </citation>
    <scope>NUCLEOTIDE SEQUENCE [LARGE SCALE GENOMIC DNA]</scope>
    <source>
        <strain evidence="2 3">ZX</strain>
    </source>
</reference>
<organism evidence="2 3">
    <name type="scientific">Sphingomonas montanisoli</name>
    <dbReference type="NCBI Taxonomy" id="2606412"/>
    <lineage>
        <taxon>Bacteria</taxon>
        <taxon>Pseudomonadati</taxon>
        <taxon>Pseudomonadota</taxon>
        <taxon>Alphaproteobacteria</taxon>
        <taxon>Sphingomonadales</taxon>
        <taxon>Sphingomonadaceae</taxon>
        <taxon>Sphingomonas</taxon>
    </lineage>
</organism>
<dbReference type="RefSeq" id="WP_149522568.1">
    <property type="nucleotide sequence ID" value="NZ_VTOU01000003.1"/>
</dbReference>
<feature type="transmembrane region" description="Helical" evidence="1">
    <location>
        <begin position="115"/>
        <end position="133"/>
    </location>
</feature>
<sequence length="134" mass="13447">MAVGGDADQTVDPVGVPTLSLVLGFGPMLPILAAGLAALLWGDPLRAVAIVGGTGWAAAILLFIAGLLALPVFLLSPVAGILLLMLGYAGVAVLDPLAARRGEAPRHFARLRPPQMAVGLLGLGLLAAACLRIG</sequence>
<dbReference type="Proteomes" id="UP000322077">
    <property type="component" value="Unassembled WGS sequence"/>
</dbReference>
<evidence type="ECO:0000313" key="2">
    <source>
        <dbReference type="EMBL" id="TZG25761.1"/>
    </source>
</evidence>
<proteinExistence type="predicted"/>
<gene>
    <name evidence="2" type="ORF">FYJ91_12245</name>
</gene>
<dbReference type="EMBL" id="VTOU01000003">
    <property type="protein sequence ID" value="TZG25761.1"/>
    <property type="molecule type" value="Genomic_DNA"/>
</dbReference>
<keyword evidence="1" id="KW-0472">Membrane</keyword>
<feature type="transmembrane region" description="Helical" evidence="1">
    <location>
        <begin position="48"/>
        <end position="68"/>
    </location>
</feature>
<accession>A0A5D9C6W2</accession>
<name>A0A5D9C6W2_9SPHN</name>
<evidence type="ECO:0000256" key="1">
    <source>
        <dbReference type="SAM" id="Phobius"/>
    </source>
</evidence>
<keyword evidence="1" id="KW-0812">Transmembrane</keyword>
<comment type="caution">
    <text evidence="2">The sequence shown here is derived from an EMBL/GenBank/DDBJ whole genome shotgun (WGS) entry which is preliminary data.</text>
</comment>